<dbReference type="RefSeq" id="WP_049509646.1">
    <property type="nucleotide sequence ID" value="NZ_CP032621.1"/>
</dbReference>
<name>A0A387B3M0_9STRE</name>
<reference evidence="1 2" key="1">
    <citation type="submission" date="2018-09" db="EMBL/GenBank/DDBJ databases">
        <title>Complete genome sequence of Streptococcus sp. KCOM 1679 (=ChDC B345).</title>
        <authorList>
            <person name="Kook J.-K."/>
            <person name="Park S.-N."/>
            <person name="Lim Y.K."/>
        </authorList>
    </citation>
    <scope>NUCLEOTIDE SEQUENCE [LARGE SCALE GENOMIC DNA]</scope>
    <source>
        <strain evidence="1 2">ChDC B345</strain>
    </source>
</reference>
<protein>
    <submittedName>
        <fullName evidence="1">Uncharacterized protein</fullName>
    </submittedName>
</protein>
<gene>
    <name evidence="1" type="ORF">D7D53_07720</name>
</gene>
<sequence>MLVYSAATAKSYSVYHKTKVMSTSQKEQLYRAFKKYAIEEFKRTEKLMSYNYDGRTKFFSRNVFNASFYSFYQSRYFRDTPLYDKLPTWLYFNTGKDVETICKRTITLIKAAGYKAEYNYKNGVTMWKVKK</sequence>
<organism evidence="1 2">
    <name type="scientific">Streptococcus gwangjuensis</name>
    <dbReference type="NCBI Taxonomy" id="1433513"/>
    <lineage>
        <taxon>Bacteria</taxon>
        <taxon>Bacillati</taxon>
        <taxon>Bacillota</taxon>
        <taxon>Bacilli</taxon>
        <taxon>Lactobacillales</taxon>
        <taxon>Streptococcaceae</taxon>
        <taxon>Streptococcus</taxon>
        <taxon>Streptococcus mitis group</taxon>
    </lineage>
</organism>
<keyword evidence="2" id="KW-1185">Reference proteome</keyword>
<evidence type="ECO:0000313" key="2">
    <source>
        <dbReference type="Proteomes" id="UP000275328"/>
    </source>
</evidence>
<dbReference type="AlphaFoldDB" id="A0A387B3M0"/>
<proteinExistence type="predicted"/>
<dbReference type="KEGG" id="sgw:D7D53_07720"/>
<evidence type="ECO:0000313" key="1">
    <source>
        <dbReference type="EMBL" id="AYF96358.1"/>
    </source>
</evidence>
<dbReference type="Proteomes" id="UP000275328">
    <property type="component" value="Chromosome"/>
</dbReference>
<dbReference type="EMBL" id="CP032621">
    <property type="protein sequence ID" value="AYF96358.1"/>
    <property type="molecule type" value="Genomic_DNA"/>
</dbReference>
<accession>A0A387B3M0</accession>